<dbReference type="SUPFAM" id="SSF82171">
    <property type="entry name" value="DPP6 N-terminal domain-like"/>
    <property type="match status" value="1"/>
</dbReference>
<evidence type="ECO:0000313" key="1">
    <source>
        <dbReference type="EMBL" id="EIM78300.1"/>
    </source>
</evidence>
<sequence length="153" mass="16626">MFTSFADGVTLITNLPVFRGLDASRINEMVVVDHLQVFDDLPVYHIFGFDGSRGGQKVDVLVSQWNDSAPSLSSFDPTRMAFVSERSGIPQIWTLDMLTGALHQVTFLGVSQPGMRITDFGMGISWTDNGGALVFPVTDTSGSRALVKASMVH</sequence>
<keyword evidence="2" id="KW-1185">Reference proteome</keyword>
<dbReference type="Gene3D" id="2.120.10.30">
    <property type="entry name" value="TolB, C-terminal domain"/>
    <property type="match status" value="1"/>
</dbReference>
<accession>I5C8Z8</accession>
<dbReference type="EMBL" id="AJYA01000008">
    <property type="protein sequence ID" value="EIM78300.1"/>
    <property type="molecule type" value="Genomic_DNA"/>
</dbReference>
<comment type="caution">
    <text evidence="1">The sequence shown here is derived from an EMBL/GenBank/DDBJ whole genome shotgun (WGS) entry which is preliminary data.</text>
</comment>
<dbReference type="Proteomes" id="UP000005551">
    <property type="component" value="Unassembled WGS sequence"/>
</dbReference>
<evidence type="ECO:0000313" key="2">
    <source>
        <dbReference type="Proteomes" id="UP000005551"/>
    </source>
</evidence>
<organism evidence="1 2">
    <name type="scientific">Nitritalea halalkaliphila LW7</name>
    <dbReference type="NCBI Taxonomy" id="1189621"/>
    <lineage>
        <taxon>Bacteria</taxon>
        <taxon>Pseudomonadati</taxon>
        <taxon>Bacteroidota</taxon>
        <taxon>Cytophagia</taxon>
        <taxon>Cytophagales</taxon>
        <taxon>Cyclobacteriaceae</taxon>
        <taxon>Nitritalea</taxon>
    </lineage>
</organism>
<reference evidence="1 2" key="1">
    <citation type="submission" date="2012-05" db="EMBL/GenBank/DDBJ databases">
        <title>Genome sequence of Nitritalea halalkaliphila LW7.</title>
        <authorList>
            <person name="Jangir P.K."/>
            <person name="Singh A."/>
            <person name="Shivaji S."/>
            <person name="Sharma R."/>
        </authorList>
    </citation>
    <scope>NUCLEOTIDE SEQUENCE [LARGE SCALE GENOMIC DNA]</scope>
    <source>
        <strain evidence="1 2">LW7</strain>
    </source>
</reference>
<proteinExistence type="predicted"/>
<dbReference type="RefSeq" id="WP_009053631.1">
    <property type="nucleotide sequence ID" value="NZ_AJYA01000008.1"/>
</dbReference>
<protein>
    <submittedName>
        <fullName evidence="1">Fibronectin type III domain-containing protein</fullName>
    </submittedName>
</protein>
<name>I5C8Z8_9BACT</name>
<dbReference type="OrthoDB" id="832127at2"/>
<dbReference type="STRING" id="1189621.A3SI_04077"/>
<dbReference type="InterPro" id="IPR011042">
    <property type="entry name" value="6-blade_b-propeller_TolB-like"/>
</dbReference>
<gene>
    <name evidence="1" type="ORF">A3SI_04077</name>
</gene>
<dbReference type="AlphaFoldDB" id="I5C8Z8"/>